<reference evidence="2 3" key="1">
    <citation type="submission" date="2019-09" db="EMBL/GenBank/DDBJ databases">
        <title>Draft genome sequence assemblies of isolates from the urinary tract.</title>
        <authorList>
            <person name="Mores C.R."/>
            <person name="Putonti C."/>
            <person name="Wolfe A.J."/>
        </authorList>
    </citation>
    <scope>NUCLEOTIDE SEQUENCE [LARGE SCALE GENOMIC DNA]</scope>
    <source>
        <strain evidence="2 3">UMB246</strain>
    </source>
</reference>
<name>A0A5N1IFM7_LACJE</name>
<dbReference type="EMBL" id="VYWW01000001">
    <property type="protein sequence ID" value="KAA9324452.1"/>
    <property type="molecule type" value="Genomic_DNA"/>
</dbReference>
<keyword evidence="1" id="KW-1133">Transmembrane helix</keyword>
<sequence>MFYQIGVYSLLGFFVIVPIIFAIVAIYVVFKDFSDNFVECMMALLVVLAAISMILGICMLMANEIFKTCL</sequence>
<feature type="transmembrane region" description="Helical" evidence="1">
    <location>
        <begin position="7"/>
        <end position="30"/>
    </location>
</feature>
<evidence type="ECO:0000256" key="1">
    <source>
        <dbReference type="SAM" id="Phobius"/>
    </source>
</evidence>
<dbReference type="AlphaFoldDB" id="A0A5N1IFM7"/>
<proteinExistence type="predicted"/>
<protein>
    <submittedName>
        <fullName evidence="2">Uncharacterized protein</fullName>
    </submittedName>
</protein>
<dbReference type="Proteomes" id="UP000327236">
    <property type="component" value="Unassembled WGS sequence"/>
</dbReference>
<accession>A0A5N1IFM7</accession>
<evidence type="ECO:0000313" key="3">
    <source>
        <dbReference type="Proteomes" id="UP000327236"/>
    </source>
</evidence>
<dbReference type="RefSeq" id="WP_151141248.1">
    <property type="nucleotide sequence ID" value="NZ_JAKEYL010000020.1"/>
</dbReference>
<keyword evidence="1" id="KW-0472">Membrane</keyword>
<gene>
    <name evidence="2" type="ORF">F6H94_00360</name>
</gene>
<feature type="transmembrane region" description="Helical" evidence="1">
    <location>
        <begin position="42"/>
        <end position="62"/>
    </location>
</feature>
<keyword evidence="1" id="KW-0812">Transmembrane</keyword>
<organism evidence="2 3">
    <name type="scientific">Lactobacillus jensenii</name>
    <dbReference type="NCBI Taxonomy" id="109790"/>
    <lineage>
        <taxon>Bacteria</taxon>
        <taxon>Bacillati</taxon>
        <taxon>Bacillota</taxon>
        <taxon>Bacilli</taxon>
        <taxon>Lactobacillales</taxon>
        <taxon>Lactobacillaceae</taxon>
        <taxon>Lactobacillus</taxon>
    </lineage>
</organism>
<comment type="caution">
    <text evidence="2">The sequence shown here is derived from an EMBL/GenBank/DDBJ whole genome shotgun (WGS) entry which is preliminary data.</text>
</comment>
<evidence type="ECO:0000313" key="2">
    <source>
        <dbReference type="EMBL" id="KAA9324452.1"/>
    </source>
</evidence>